<name>A0A1M7YTJ9_9VIBR</name>
<proteinExistence type="inferred from homology"/>
<gene>
    <name evidence="5" type="primary">pduA</name>
    <name evidence="5" type="ORF">VQ7734_01725</name>
</gene>
<evidence type="ECO:0000259" key="4">
    <source>
        <dbReference type="PROSITE" id="PS51930"/>
    </source>
</evidence>
<dbReference type="SMART" id="SM00877">
    <property type="entry name" value="BMC"/>
    <property type="match status" value="1"/>
</dbReference>
<dbReference type="RefSeq" id="WP_073581468.1">
    <property type="nucleotide sequence ID" value="NZ_AP024897.1"/>
</dbReference>
<dbReference type="InterPro" id="IPR044872">
    <property type="entry name" value="CcmK/CsoS1_BMC"/>
</dbReference>
<dbReference type="PROSITE" id="PS51930">
    <property type="entry name" value="BMC_2"/>
    <property type="match status" value="1"/>
</dbReference>
<accession>A0A1M7YTJ9</accession>
<dbReference type="EMBL" id="FRFG01000019">
    <property type="protein sequence ID" value="SHO55964.1"/>
    <property type="molecule type" value="Genomic_DNA"/>
</dbReference>
<dbReference type="PANTHER" id="PTHR33941">
    <property type="entry name" value="PROPANEDIOL UTILIZATION PROTEIN PDUA"/>
    <property type="match status" value="1"/>
</dbReference>
<dbReference type="Proteomes" id="UP000184600">
    <property type="component" value="Unassembled WGS sequence"/>
</dbReference>
<evidence type="ECO:0000313" key="6">
    <source>
        <dbReference type="Proteomes" id="UP000184600"/>
    </source>
</evidence>
<feature type="domain" description="BMC" evidence="4">
    <location>
        <begin position="5"/>
        <end position="90"/>
    </location>
</feature>
<comment type="similarity">
    <text evidence="3">Belongs to the bacterial microcompartments protein family.</text>
</comment>
<dbReference type="AlphaFoldDB" id="A0A1M7YTJ9"/>
<dbReference type="Pfam" id="PF00936">
    <property type="entry name" value="BMC"/>
    <property type="match status" value="1"/>
</dbReference>
<dbReference type="Gene3D" id="3.30.70.1710">
    <property type="match status" value="1"/>
</dbReference>
<dbReference type="InterPro" id="IPR000249">
    <property type="entry name" value="BMC_dom"/>
</dbReference>
<dbReference type="STRING" id="1117707.VQ7734_01725"/>
<dbReference type="GO" id="GO:0031469">
    <property type="term" value="C:bacterial microcompartment"/>
    <property type="evidence" value="ECO:0007669"/>
    <property type="project" value="UniProtKB-SubCell"/>
</dbReference>
<dbReference type="InterPro" id="IPR050575">
    <property type="entry name" value="BMC_shell"/>
</dbReference>
<dbReference type="OrthoDB" id="5879482at2"/>
<sequence length="99" mass="10223">MSVQSLGLIETVGLTAAIEAADAAIKSANIVLIGYELTKSNGVITVKFEGEASAVNTAISAGCAAVSRIGEIHSHKIVSRQEDELTSASYADDNMTVII</sequence>
<dbReference type="SUPFAM" id="SSF143414">
    <property type="entry name" value="CcmK-like"/>
    <property type="match status" value="1"/>
</dbReference>
<keyword evidence="6" id="KW-1185">Reference proteome</keyword>
<organism evidence="5 6">
    <name type="scientific">Vibrio quintilis</name>
    <dbReference type="NCBI Taxonomy" id="1117707"/>
    <lineage>
        <taxon>Bacteria</taxon>
        <taxon>Pseudomonadati</taxon>
        <taxon>Pseudomonadota</taxon>
        <taxon>Gammaproteobacteria</taxon>
        <taxon>Vibrionales</taxon>
        <taxon>Vibrionaceae</taxon>
        <taxon>Vibrio</taxon>
    </lineage>
</organism>
<evidence type="ECO:0000256" key="3">
    <source>
        <dbReference type="PROSITE-ProRule" id="PRU01278"/>
    </source>
</evidence>
<evidence type="ECO:0000256" key="1">
    <source>
        <dbReference type="ARBA" id="ARBA00024322"/>
    </source>
</evidence>
<dbReference type="CDD" id="cd07045">
    <property type="entry name" value="BMC_CcmK_like"/>
    <property type="match status" value="1"/>
</dbReference>
<evidence type="ECO:0000313" key="5">
    <source>
        <dbReference type="EMBL" id="SHO55964.1"/>
    </source>
</evidence>
<evidence type="ECO:0000256" key="2">
    <source>
        <dbReference type="ARBA" id="ARBA00024446"/>
    </source>
</evidence>
<protein>
    <submittedName>
        <fullName evidence="5">Propanediol utilization protein PduA</fullName>
    </submittedName>
</protein>
<keyword evidence="2" id="KW-1283">Bacterial microcompartment</keyword>
<comment type="subcellular location">
    <subcellularLocation>
        <location evidence="1">Bacterial microcompartment</location>
    </subcellularLocation>
</comment>
<dbReference type="PANTHER" id="PTHR33941:SF11">
    <property type="entry name" value="BACTERIAL MICROCOMPARTMENT SHELL PROTEIN PDUJ"/>
    <property type="match status" value="1"/>
</dbReference>
<reference evidence="6" key="1">
    <citation type="submission" date="2016-12" db="EMBL/GenBank/DDBJ databases">
        <authorList>
            <person name="Rodrigo-Torres L."/>
            <person name="Arahal R.D."/>
            <person name="Lucena T."/>
        </authorList>
    </citation>
    <scope>NUCLEOTIDE SEQUENCE [LARGE SCALE GENOMIC DNA]</scope>
</reference>
<dbReference type="InterPro" id="IPR037233">
    <property type="entry name" value="CcmK-like_sf"/>
</dbReference>